<dbReference type="PANTHER" id="PTHR11360">
    <property type="entry name" value="MONOCARBOXYLATE TRANSPORTER"/>
    <property type="match status" value="1"/>
</dbReference>
<evidence type="ECO:0000313" key="5">
    <source>
        <dbReference type="EMBL" id="OAA73738.1"/>
    </source>
</evidence>
<feature type="transmembrane region" description="Helical" evidence="4">
    <location>
        <begin position="446"/>
        <end position="468"/>
    </location>
</feature>
<dbReference type="OrthoDB" id="6499973at2759"/>
<dbReference type="Pfam" id="PF07690">
    <property type="entry name" value="MFS_1"/>
    <property type="match status" value="1"/>
</dbReference>
<dbReference type="GO" id="GO:0016020">
    <property type="term" value="C:membrane"/>
    <property type="evidence" value="ECO:0007669"/>
    <property type="project" value="UniProtKB-SubCell"/>
</dbReference>
<feature type="transmembrane region" description="Helical" evidence="4">
    <location>
        <begin position="155"/>
        <end position="173"/>
    </location>
</feature>
<dbReference type="InterPro" id="IPR036259">
    <property type="entry name" value="MFS_trans_sf"/>
</dbReference>
<dbReference type="RefSeq" id="XP_018708696.1">
    <property type="nucleotide sequence ID" value="XM_018844246.1"/>
</dbReference>
<proteinExistence type="inferred from homology"/>
<dbReference type="AlphaFoldDB" id="A0A168EF60"/>
<feature type="compositionally biased region" description="Acidic residues" evidence="3">
    <location>
        <begin position="69"/>
        <end position="84"/>
    </location>
</feature>
<comment type="similarity">
    <text evidence="2">Belongs to the major facilitator superfamily. Monocarboxylate porter (TC 2.A.1.13) family.</text>
</comment>
<keyword evidence="6" id="KW-1185">Reference proteome</keyword>
<dbReference type="InterPro" id="IPR011701">
    <property type="entry name" value="MFS"/>
</dbReference>
<feature type="transmembrane region" description="Helical" evidence="4">
    <location>
        <begin position="185"/>
        <end position="202"/>
    </location>
</feature>
<keyword evidence="4" id="KW-0812">Transmembrane</keyword>
<feature type="transmembrane region" description="Helical" evidence="4">
    <location>
        <begin position="358"/>
        <end position="376"/>
    </location>
</feature>
<keyword evidence="4" id="KW-1133">Transmembrane helix</keyword>
<name>A0A168EF60_CORFA</name>
<dbReference type="GeneID" id="30016931"/>
<feature type="transmembrane region" description="Helical" evidence="4">
    <location>
        <begin position="409"/>
        <end position="434"/>
    </location>
</feature>
<evidence type="ECO:0000256" key="4">
    <source>
        <dbReference type="SAM" id="Phobius"/>
    </source>
</evidence>
<dbReference type="Gene3D" id="1.20.1250.20">
    <property type="entry name" value="MFS general substrate transporter like domains"/>
    <property type="match status" value="1"/>
</dbReference>
<dbReference type="GO" id="GO:0022857">
    <property type="term" value="F:transmembrane transporter activity"/>
    <property type="evidence" value="ECO:0007669"/>
    <property type="project" value="InterPro"/>
</dbReference>
<evidence type="ECO:0000256" key="3">
    <source>
        <dbReference type="SAM" id="MobiDB-lite"/>
    </source>
</evidence>
<gene>
    <name evidence="5" type="ORF">ISF_00639</name>
</gene>
<feature type="transmembrane region" description="Helical" evidence="4">
    <location>
        <begin position="474"/>
        <end position="494"/>
    </location>
</feature>
<keyword evidence="4" id="KW-0472">Membrane</keyword>
<feature type="transmembrane region" description="Helical" evidence="4">
    <location>
        <begin position="383"/>
        <end position="403"/>
    </location>
</feature>
<feature type="transmembrane region" description="Helical" evidence="4">
    <location>
        <begin position="243"/>
        <end position="262"/>
    </location>
</feature>
<sequence length="510" mass="53527">MASSSISDQLDLEKATTALGVPTPKSSTDPSSPDAVCRGPGGEKNCQGWAAGQEALAPACSRVGSHAQEDDDEYGSEHDDDDGGDVPTTGVVGRVLGRITSKSSIDPGPPPDGGVVAWTQCLIAHLVIFTTWGWANSFGSFQAYYTTLLDRSPSEVSWIGSLNVFLLFFVGTLTGRLTDAGHFRAVFLAGAALLAVGLFATAQCTTYAQLLLAQGVCVGLAHGCLFCPMLAVLSTYFRRRRALALGLAACGSATGGLVFPAMVRQLLPRVGFPWTVRAVAFVPVAVVAAANLGVRTRIRPRAAGPLVEWRAFAEPEYAFYAAAAFFNFWGVYFAFFYVSAYSRDALNPPLSYPDSLNLLLILNGVGVVGRIVPNFIADRIGAVNVFIPTSIIASLLVFCFIAIDSPAGLYAWVVIYGMVGAGIQSLFPAALSFLTTDLRKLGVRMGMIFTIVSFAVLTGPPIAGAIIASPAGYTGAKAFAGSSIAVGSGFLIAAKMARMRAKGLGWTSTI</sequence>
<comment type="subcellular location">
    <subcellularLocation>
        <location evidence="1">Membrane</location>
        <topology evidence="1">Multi-pass membrane protein</topology>
    </subcellularLocation>
</comment>
<feature type="transmembrane region" description="Helical" evidence="4">
    <location>
        <begin position="208"/>
        <end position="231"/>
    </location>
</feature>
<dbReference type="SUPFAM" id="SSF103473">
    <property type="entry name" value="MFS general substrate transporter"/>
    <property type="match status" value="1"/>
</dbReference>
<organism evidence="5 6">
    <name type="scientific">Cordyceps fumosorosea (strain ARSEF 2679)</name>
    <name type="common">Isaria fumosorosea</name>
    <dbReference type="NCBI Taxonomy" id="1081104"/>
    <lineage>
        <taxon>Eukaryota</taxon>
        <taxon>Fungi</taxon>
        <taxon>Dikarya</taxon>
        <taxon>Ascomycota</taxon>
        <taxon>Pezizomycotina</taxon>
        <taxon>Sordariomycetes</taxon>
        <taxon>Hypocreomycetidae</taxon>
        <taxon>Hypocreales</taxon>
        <taxon>Cordycipitaceae</taxon>
        <taxon>Cordyceps</taxon>
    </lineage>
</organism>
<protein>
    <submittedName>
        <fullName evidence="5">Major facilitator superfamily domain, general substrate transporter</fullName>
    </submittedName>
</protein>
<feature type="compositionally biased region" description="Low complexity" evidence="3">
    <location>
        <begin position="22"/>
        <end position="34"/>
    </location>
</feature>
<feature type="transmembrane region" description="Helical" evidence="4">
    <location>
        <begin position="274"/>
        <end position="296"/>
    </location>
</feature>
<dbReference type="InterPro" id="IPR050327">
    <property type="entry name" value="Proton-linked_MCT"/>
</dbReference>
<dbReference type="EMBL" id="AZHB01000001">
    <property type="protein sequence ID" value="OAA73738.1"/>
    <property type="molecule type" value="Genomic_DNA"/>
</dbReference>
<evidence type="ECO:0000256" key="1">
    <source>
        <dbReference type="ARBA" id="ARBA00004141"/>
    </source>
</evidence>
<feature type="region of interest" description="Disordered" evidence="3">
    <location>
        <begin position="1"/>
        <end position="89"/>
    </location>
</feature>
<feature type="transmembrane region" description="Helical" evidence="4">
    <location>
        <begin position="115"/>
        <end position="135"/>
    </location>
</feature>
<comment type="caution">
    <text evidence="5">The sequence shown here is derived from an EMBL/GenBank/DDBJ whole genome shotgun (WGS) entry which is preliminary data.</text>
</comment>
<dbReference type="PANTHER" id="PTHR11360:SF130">
    <property type="entry name" value="MAJOR FACILITATOR SUPERFAMILY (MFS) PROFILE DOMAIN-CONTAINING PROTEIN-RELATED"/>
    <property type="match status" value="1"/>
</dbReference>
<accession>A0A168EF60</accession>
<evidence type="ECO:0000256" key="2">
    <source>
        <dbReference type="ARBA" id="ARBA00006727"/>
    </source>
</evidence>
<evidence type="ECO:0000313" key="6">
    <source>
        <dbReference type="Proteomes" id="UP000076744"/>
    </source>
</evidence>
<dbReference type="Proteomes" id="UP000076744">
    <property type="component" value="Unassembled WGS sequence"/>
</dbReference>
<feature type="transmembrane region" description="Helical" evidence="4">
    <location>
        <begin position="317"/>
        <end position="338"/>
    </location>
</feature>
<reference evidence="5 6" key="1">
    <citation type="journal article" date="2016" name="Genome Biol. Evol.">
        <title>Divergent and convergent evolution of fungal pathogenicity.</title>
        <authorList>
            <person name="Shang Y."/>
            <person name="Xiao G."/>
            <person name="Zheng P."/>
            <person name="Cen K."/>
            <person name="Zhan S."/>
            <person name="Wang C."/>
        </authorList>
    </citation>
    <scope>NUCLEOTIDE SEQUENCE [LARGE SCALE GENOMIC DNA]</scope>
    <source>
        <strain evidence="5 6">ARSEF 2679</strain>
    </source>
</reference>